<evidence type="ECO:0000313" key="2">
    <source>
        <dbReference type="EMBL" id="OCT54770.1"/>
    </source>
</evidence>
<accession>A0A1C1D241</accession>
<organism evidence="2 3">
    <name type="scientific">Cladophialophora carrionii</name>
    <dbReference type="NCBI Taxonomy" id="86049"/>
    <lineage>
        <taxon>Eukaryota</taxon>
        <taxon>Fungi</taxon>
        <taxon>Dikarya</taxon>
        <taxon>Ascomycota</taxon>
        <taxon>Pezizomycotina</taxon>
        <taxon>Eurotiomycetes</taxon>
        <taxon>Chaetothyriomycetidae</taxon>
        <taxon>Chaetothyriales</taxon>
        <taxon>Herpotrichiellaceae</taxon>
        <taxon>Cladophialophora</taxon>
    </lineage>
</organism>
<proteinExistence type="predicted"/>
<dbReference type="VEuPathDB" id="FungiDB:G647_04864"/>
<dbReference type="eggNOG" id="ENOG502RWAY">
    <property type="taxonomic scope" value="Eukaryota"/>
</dbReference>
<feature type="region of interest" description="Disordered" evidence="1">
    <location>
        <begin position="495"/>
        <end position="517"/>
    </location>
</feature>
<protein>
    <submittedName>
        <fullName evidence="2">Uncharacterized protein</fullName>
    </submittedName>
</protein>
<name>A0A1C1D241_9EURO</name>
<dbReference type="STRING" id="86049.A0A1C1D241"/>
<reference evidence="3" key="1">
    <citation type="submission" date="2015-07" db="EMBL/GenBank/DDBJ databases">
        <authorList>
            <person name="Teixeira M.M."/>
            <person name="Souza R.C."/>
            <person name="Almeida L.G."/>
            <person name="Vicente V.A."/>
            <person name="de Hoog S."/>
            <person name="Bocca A.L."/>
            <person name="de Almeida S.R."/>
            <person name="Vasconcelos A.T."/>
            <person name="Felipe M.S."/>
        </authorList>
    </citation>
    <scope>NUCLEOTIDE SEQUENCE [LARGE SCALE GENOMIC DNA]</scope>
    <source>
        <strain evidence="3">KSF</strain>
    </source>
</reference>
<feature type="region of interest" description="Disordered" evidence="1">
    <location>
        <begin position="1"/>
        <end position="27"/>
    </location>
</feature>
<gene>
    <name evidence="2" type="ORF">CLCR_02823</name>
</gene>
<dbReference type="OrthoDB" id="5348779at2759"/>
<dbReference type="VEuPathDB" id="FungiDB:CLCR_02823"/>
<dbReference type="EMBL" id="LGRB01000003">
    <property type="protein sequence ID" value="OCT54770.1"/>
    <property type="molecule type" value="Genomic_DNA"/>
</dbReference>
<comment type="caution">
    <text evidence="2">The sequence shown here is derived from an EMBL/GenBank/DDBJ whole genome shotgun (WGS) entry which is preliminary data.</text>
</comment>
<dbReference type="Proteomes" id="UP000094526">
    <property type="component" value="Unassembled WGS sequence"/>
</dbReference>
<evidence type="ECO:0000313" key="3">
    <source>
        <dbReference type="Proteomes" id="UP000094526"/>
    </source>
</evidence>
<sequence length="637" mass="71772">MSPIKVPLGRDADTDTDAGAPRLEIDEEGVARAVFPKHTTKRHCVTDNETARLATHEHGVAQTEDPDSNKKKFHLGPMHPAMTGLHLRVGRHRESYARTKLVEPPSSAEPGKGPTVLDNDEMVEEETEENIVPRVAPIAARQIVDVEAEDTEEEMVVAGRAVVASGIESAQELAVGAAILDGPDLPPVFTPWEFTASPRPPDDEIADEELARRYPALRGSEILHLLARGAANRDPDLPQILDHGPAEVSVMTVHENAEEAFVGWVSMPQGPGAVPLIIPWRPIALPFYPADPGYVQPQLGQWEQSHHEQFLEEQYRREAQAQDRENIPLLPPVVFMQVADARTRVRASSTILTIEGEKLVRVDDTHFLYAVNAEYLLGGTNTTIRRYQCGHWPPHVPSVANERAVRPAVLFELYPTGEYAYTAENGRRKQAPQEFRPQCDIFGRILLNAYDRPLKFSKLIPYKVSTEIEGWEMEALCRLDADLCNQDFLDRMLPDTAVGGSGRGRGRPSRGTLNNRRRRDRMRLRILPWPVPHDLSYADQRLIKELDDWGTQENTTVHLRDLMKDEIDMHEAIMYGGHFERSGTRHALQDQARLEQLRVNLRLVRTKFAEDSDEVQLVKDRVVRLLQKMGREDDAAI</sequence>
<keyword evidence="3" id="KW-1185">Reference proteome</keyword>
<dbReference type="AlphaFoldDB" id="A0A1C1D241"/>
<evidence type="ECO:0000256" key="1">
    <source>
        <dbReference type="SAM" id="MobiDB-lite"/>
    </source>
</evidence>